<sequence>MAVQDIKKCFNKNVHKVNFDDSLLSIDLDNVSNVRIIKKRNFFLNYFIIISTLTIYFLINYLFLLQDLIQNILRLVTSSIICSSFFVSKYSYEILINFVGLNFRKIKLTKSEFDKLSYLS</sequence>
<dbReference type="Proteomes" id="UP000237310">
    <property type="component" value="Unassembled WGS sequence"/>
</dbReference>
<gene>
    <name evidence="2" type="ORF">C3L50_02640</name>
</gene>
<keyword evidence="1" id="KW-0812">Transmembrane</keyword>
<dbReference type="EMBL" id="PQVG01000001">
    <property type="protein sequence ID" value="POY41433.1"/>
    <property type="molecule type" value="Genomic_DNA"/>
</dbReference>
<keyword evidence="3" id="KW-1185">Reference proteome</keyword>
<keyword evidence="1" id="KW-1133">Transmembrane helix</keyword>
<organism evidence="2 3">
    <name type="scientific">Flavobacterium alvei</name>
    <dbReference type="NCBI Taxonomy" id="2080416"/>
    <lineage>
        <taxon>Bacteria</taxon>
        <taxon>Pseudomonadati</taxon>
        <taxon>Bacteroidota</taxon>
        <taxon>Flavobacteriia</taxon>
        <taxon>Flavobacteriales</taxon>
        <taxon>Flavobacteriaceae</taxon>
        <taxon>Flavobacterium</taxon>
    </lineage>
</organism>
<protein>
    <submittedName>
        <fullName evidence="2">Uncharacterized protein</fullName>
    </submittedName>
</protein>
<reference evidence="2 3" key="1">
    <citation type="submission" date="2018-01" db="EMBL/GenBank/DDBJ databases">
        <authorList>
            <person name="Gaut B.S."/>
            <person name="Morton B.R."/>
            <person name="Clegg M.T."/>
            <person name="Duvall M.R."/>
        </authorList>
    </citation>
    <scope>NUCLEOTIDE SEQUENCE [LARGE SCALE GENOMIC DNA]</scope>
    <source>
        <strain evidence="2 3">HR-AY</strain>
    </source>
</reference>
<comment type="caution">
    <text evidence="2">The sequence shown here is derived from an EMBL/GenBank/DDBJ whole genome shotgun (WGS) entry which is preliminary data.</text>
</comment>
<name>A0A2S5AH39_9FLAO</name>
<accession>A0A2S5AH39</accession>
<feature type="transmembrane region" description="Helical" evidence="1">
    <location>
        <begin position="42"/>
        <end position="62"/>
    </location>
</feature>
<evidence type="ECO:0000313" key="2">
    <source>
        <dbReference type="EMBL" id="POY41433.1"/>
    </source>
</evidence>
<evidence type="ECO:0000313" key="3">
    <source>
        <dbReference type="Proteomes" id="UP000237310"/>
    </source>
</evidence>
<dbReference type="AlphaFoldDB" id="A0A2S5AH39"/>
<evidence type="ECO:0000256" key="1">
    <source>
        <dbReference type="SAM" id="Phobius"/>
    </source>
</evidence>
<proteinExistence type="predicted"/>
<keyword evidence="1" id="KW-0472">Membrane</keyword>